<reference evidence="2 3" key="1">
    <citation type="journal article" date="2017" name="Nature">
        <title>Atmospheric trace gases support primary production in Antarctic desert surface soil.</title>
        <authorList>
            <person name="Ji M."/>
            <person name="Greening C."/>
            <person name="Vanwonterghem I."/>
            <person name="Carere C.R."/>
            <person name="Bay S.K."/>
            <person name="Steen J.A."/>
            <person name="Montgomery K."/>
            <person name="Lines T."/>
            <person name="Beardall J."/>
            <person name="van Dorst J."/>
            <person name="Snape I."/>
            <person name="Stott M.B."/>
            <person name="Hugenholtz P."/>
            <person name="Ferrari B.C."/>
        </authorList>
    </citation>
    <scope>NUCLEOTIDE SEQUENCE [LARGE SCALE GENOMIC DNA]</scope>
    <source>
        <strain evidence="2">RRmetagenome_bin12</strain>
    </source>
</reference>
<dbReference type="PANTHER" id="PTHR36111">
    <property type="entry name" value="INNER MEMBRANE PROTEIN-RELATED"/>
    <property type="match status" value="1"/>
</dbReference>
<feature type="transmembrane region" description="Helical" evidence="1">
    <location>
        <begin position="146"/>
        <end position="167"/>
    </location>
</feature>
<dbReference type="Pfam" id="PF04474">
    <property type="entry name" value="DUF554"/>
    <property type="match status" value="1"/>
</dbReference>
<gene>
    <name evidence="2" type="ORF">DLM65_08165</name>
</gene>
<dbReference type="EMBL" id="QHBU01000153">
    <property type="protein sequence ID" value="PZR80398.1"/>
    <property type="molecule type" value="Genomic_DNA"/>
</dbReference>
<comment type="caution">
    <text evidence="2">The sequence shown here is derived from an EMBL/GenBank/DDBJ whole genome shotgun (WGS) entry which is preliminary data.</text>
</comment>
<feature type="transmembrane region" description="Helical" evidence="1">
    <location>
        <begin position="104"/>
        <end position="126"/>
    </location>
</feature>
<evidence type="ECO:0000313" key="2">
    <source>
        <dbReference type="EMBL" id="PZR80398.1"/>
    </source>
</evidence>
<organism evidence="2 3">
    <name type="scientific">Candidatus Aeolococcus gillhamiae</name>
    <dbReference type="NCBI Taxonomy" id="3127015"/>
    <lineage>
        <taxon>Bacteria</taxon>
        <taxon>Bacillati</taxon>
        <taxon>Candidatus Dormiibacterota</taxon>
        <taxon>Candidatus Dormibacteria</taxon>
        <taxon>Candidatus Aeolococcales</taxon>
        <taxon>Candidatus Aeolococcaceae</taxon>
        <taxon>Candidatus Aeolococcus</taxon>
    </lineage>
</organism>
<name>A0A2W6A4V7_9BACT</name>
<dbReference type="InterPro" id="IPR007563">
    <property type="entry name" value="DUF554"/>
</dbReference>
<keyword evidence="1" id="KW-0812">Transmembrane</keyword>
<dbReference type="Proteomes" id="UP000248724">
    <property type="component" value="Unassembled WGS sequence"/>
</dbReference>
<keyword evidence="1" id="KW-1133">Transmembrane helix</keyword>
<feature type="transmembrane region" description="Helical" evidence="1">
    <location>
        <begin position="61"/>
        <end position="78"/>
    </location>
</feature>
<sequence length="239" mass="24159">MGTLLNTATVLTGGAIGIRAGDRIPARVRESLIAVLGLFTMVYGFRTALSPACNGSPAPDLALVLLALLVGTAVGSALDLDGRLQRLGAAIEARIGRAAPDGRMAHALVTTSLLFCVGPLTILGSFEDGARGDILLLGIKSALDGVAALIFGASLGAGVLLSAVTVLVVQGSLTAAAYFSRGVLDPVLTTAALGAGGFMLIAIALGLLNIRRLRVPDMLPALVIAPLVALAARGWHIPI</sequence>
<evidence type="ECO:0000313" key="3">
    <source>
        <dbReference type="Proteomes" id="UP000248724"/>
    </source>
</evidence>
<proteinExistence type="predicted"/>
<feature type="transmembrane region" description="Helical" evidence="1">
    <location>
        <begin position="31"/>
        <end position="49"/>
    </location>
</feature>
<dbReference type="AlphaFoldDB" id="A0A2W6A4V7"/>
<feature type="transmembrane region" description="Helical" evidence="1">
    <location>
        <begin position="187"/>
        <end position="207"/>
    </location>
</feature>
<accession>A0A2W6A4V7</accession>
<evidence type="ECO:0000256" key="1">
    <source>
        <dbReference type="SAM" id="Phobius"/>
    </source>
</evidence>
<protein>
    <submittedName>
        <fullName evidence="2">DUF554 domain-containing protein</fullName>
    </submittedName>
</protein>
<dbReference type="PANTHER" id="PTHR36111:SF2">
    <property type="entry name" value="INNER MEMBRANE PROTEIN"/>
    <property type="match status" value="1"/>
</dbReference>
<keyword evidence="1" id="KW-0472">Membrane</keyword>